<keyword evidence="5" id="KW-1185">Reference proteome</keyword>
<proteinExistence type="predicted"/>
<evidence type="ECO:0000259" key="2">
    <source>
        <dbReference type="Pfam" id="PF08223"/>
    </source>
</evidence>
<comment type="caution">
    <text evidence="4">The sequence shown here is derived from an EMBL/GenBank/DDBJ whole genome shotgun (WGS) entry which is preliminary data.</text>
</comment>
<dbReference type="Pfam" id="PF08223">
    <property type="entry name" value="PaaX_C"/>
    <property type="match status" value="1"/>
</dbReference>
<evidence type="ECO:0000259" key="3">
    <source>
        <dbReference type="Pfam" id="PF20803"/>
    </source>
</evidence>
<sequence length="304" mass="34078">MWPDLESVRCAVVEGPRGRQLLITLMADYWLARDAVVPSGAVVELMHDMGVGASATRTLLSRLTREGRLQSVKEGRRTFYALSQQAFTRLSAGFETIRRFGVDEERGSDSRWLILMFSVPEEQRAVRQQLRRNLSWMGFSPLYDGVWITPRPVADQAIEFCRKLGVESASIATGSIDAIGQSYGRPTDAWDLELAQGLYEAFTQHLASPLKRLSTGEMTADEALRLRTEIINIWRGFPKFDPGLPERELPPGWPRTAARDAFAGLYDGAAKLAGDRVREVVARHSPAHVDLVVERLITPEQLRD</sequence>
<dbReference type="Gene3D" id="1.10.10.10">
    <property type="entry name" value="Winged helix-like DNA-binding domain superfamily/Winged helix DNA-binding domain"/>
    <property type="match status" value="1"/>
</dbReference>
<feature type="domain" description="Transcriptional repressor PaaX-like C-terminal" evidence="2">
    <location>
        <begin position="190"/>
        <end position="273"/>
    </location>
</feature>
<dbReference type="InterPro" id="IPR011965">
    <property type="entry name" value="PaaX_trns_reg"/>
</dbReference>
<dbReference type="InterPro" id="IPR048846">
    <property type="entry name" value="PaaX-like_central"/>
</dbReference>
<dbReference type="PANTHER" id="PTHR30319:SF1">
    <property type="entry name" value="TRANSCRIPTIONAL REPRESSOR PAAX"/>
    <property type="match status" value="1"/>
</dbReference>
<dbReference type="PANTHER" id="PTHR30319">
    <property type="entry name" value="PHENYLACETIC ACID REGULATOR-RELATED TRANSCRIPTIONAL REPRESSOR"/>
    <property type="match status" value="1"/>
</dbReference>
<evidence type="ECO:0000313" key="5">
    <source>
        <dbReference type="Proteomes" id="UP001597083"/>
    </source>
</evidence>
<dbReference type="Pfam" id="PF07848">
    <property type="entry name" value="PaaX"/>
    <property type="match status" value="1"/>
</dbReference>
<accession>A0ABW3CT29</accession>
<dbReference type="InterPro" id="IPR036388">
    <property type="entry name" value="WH-like_DNA-bd_sf"/>
</dbReference>
<dbReference type="InterPro" id="IPR012906">
    <property type="entry name" value="PaaX-like_N"/>
</dbReference>
<name>A0ABW3CT29_9ACTN</name>
<evidence type="ECO:0000259" key="1">
    <source>
        <dbReference type="Pfam" id="PF07848"/>
    </source>
</evidence>
<feature type="domain" description="Transcriptional repressor PaaX-like central Cas2-like" evidence="3">
    <location>
        <begin position="108"/>
        <end position="173"/>
    </location>
</feature>
<dbReference type="Pfam" id="PF20803">
    <property type="entry name" value="PaaX_M"/>
    <property type="match status" value="1"/>
</dbReference>
<dbReference type="EMBL" id="JBHTIR010004309">
    <property type="protein sequence ID" value="MFD0856942.1"/>
    <property type="molecule type" value="Genomic_DNA"/>
</dbReference>
<dbReference type="InterPro" id="IPR036390">
    <property type="entry name" value="WH_DNA-bd_sf"/>
</dbReference>
<dbReference type="Gene3D" id="3.30.70.2650">
    <property type="match status" value="1"/>
</dbReference>
<evidence type="ECO:0000313" key="4">
    <source>
        <dbReference type="EMBL" id="MFD0856942.1"/>
    </source>
</evidence>
<dbReference type="InterPro" id="IPR013225">
    <property type="entry name" value="PaaX_C"/>
</dbReference>
<reference evidence="5" key="1">
    <citation type="journal article" date="2019" name="Int. J. Syst. Evol. Microbiol.">
        <title>The Global Catalogue of Microorganisms (GCM) 10K type strain sequencing project: providing services to taxonomists for standard genome sequencing and annotation.</title>
        <authorList>
            <consortium name="The Broad Institute Genomics Platform"/>
            <consortium name="The Broad Institute Genome Sequencing Center for Infectious Disease"/>
            <person name="Wu L."/>
            <person name="Ma J."/>
        </authorList>
    </citation>
    <scope>NUCLEOTIDE SEQUENCE [LARGE SCALE GENOMIC DNA]</scope>
    <source>
        <strain evidence="5">JCM 31696</strain>
    </source>
</reference>
<organism evidence="4 5">
    <name type="scientific">Actinomadura adrarensis</name>
    <dbReference type="NCBI Taxonomy" id="1819600"/>
    <lineage>
        <taxon>Bacteria</taxon>
        <taxon>Bacillati</taxon>
        <taxon>Actinomycetota</taxon>
        <taxon>Actinomycetes</taxon>
        <taxon>Streptosporangiales</taxon>
        <taxon>Thermomonosporaceae</taxon>
        <taxon>Actinomadura</taxon>
    </lineage>
</organism>
<feature type="domain" description="Transcriptional repressor PaaX-like N-terminal" evidence="1">
    <location>
        <begin position="18"/>
        <end position="85"/>
    </location>
</feature>
<dbReference type="SUPFAM" id="SSF46785">
    <property type="entry name" value="Winged helix' DNA-binding domain"/>
    <property type="match status" value="1"/>
</dbReference>
<dbReference type="Proteomes" id="UP001597083">
    <property type="component" value="Unassembled WGS sequence"/>
</dbReference>
<dbReference type="PIRSF" id="PIRSF020623">
    <property type="entry name" value="PaaX"/>
    <property type="match status" value="1"/>
</dbReference>
<gene>
    <name evidence="4" type="ORF">ACFQ07_32225</name>
</gene>
<protein>
    <submittedName>
        <fullName evidence="4">PaaX family transcriptional regulator C-terminal domain-containing protein</fullName>
    </submittedName>
</protein>